<proteinExistence type="predicted"/>
<feature type="domain" description="Tyrosine-protein kinase G-rich" evidence="8">
    <location>
        <begin position="337"/>
        <end position="367"/>
    </location>
</feature>
<evidence type="ECO:0000256" key="5">
    <source>
        <dbReference type="ARBA" id="ARBA00023136"/>
    </source>
</evidence>
<evidence type="ECO:0000313" key="10">
    <source>
        <dbReference type="Proteomes" id="UP000092876"/>
    </source>
</evidence>
<evidence type="ECO:0000313" key="9">
    <source>
        <dbReference type="EMBL" id="SBS66612.1"/>
    </source>
</evidence>
<dbReference type="Gene3D" id="1.10.287.210">
    <property type="match status" value="1"/>
</dbReference>
<dbReference type="PANTHER" id="PTHR32309">
    <property type="entry name" value="TYROSINE-PROTEIN KINASE"/>
    <property type="match status" value="1"/>
</dbReference>
<keyword evidence="4 6" id="KW-1133">Transmembrane helix</keyword>
<dbReference type="GO" id="GO:0004713">
    <property type="term" value="F:protein tyrosine kinase activity"/>
    <property type="evidence" value="ECO:0007669"/>
    <property type="project" value="TreeGrafter"/>
</dbReference>
<dbReference type="GO" id="GO:0005886">
    <property type="term" value="C:plasma membrane"/>
    <property type="evidence" value="ECO:0007669"/>
    <property type="project" value="UniProtKB-SubCell"/>
</dbReference>
<name>A0A1C3IYW2_9VIBR</name>
<keyword evidence="2" id="KW-1003">Cell membrane</keyword>
<organism evidence="9 10">
    <name type="scientific">Vibrio atlanticus</name>
    <dbReference type="NCBI Taxonomy" id="693153"/>
    <lineage>
        <taxon>Bacteria</taxon>
        <taxon>Pseudomonadati</taxon>
        <taxon>Pseudomonadota</taxon>
        <taxon>Gammaproteobacteria</taxon>
        <taxon>Vibrionales</taxon>
        <taxon>Vibrionaceae</taxon>
        <taxon>Vibrio</taxon>
    </lineage>
</organism>
<protein>
    <submittedName>
        <fullName evidence="9">Ferric enterobactin transport protein FepE</fullName>
    </submittedName>
</protein>
<dbReference type="SUPFAM" id="SSF160355">
    <property type="entry name" value="Bacterial polysaccharide co-polymerase-like"/>
    <property type="match status" value="1"/>
</dbReference>
<accession>A0A1C3IYW2</accession>
<evidence type="ECO:0000256" key="2">
    <source>
        <dbReference type="ARBA" id="ARBA00022475"/>
    </source>
</evidence>
<sequence>MKQHTQPQPYSQQNPPMYTPNDEIDLRELFKALWNGKFIIILVTALFTASAIGFALLAQEWWTSEAKVTKSELQDRMLYQQQVKQFQPAFSIYQENGSTSGSAELDYLVNSQVIFQRFVDLFNSRNNKQAFLEQSAELKNIKDNLFANASEITEDAERKFYIAWLERISASQADKKDKNAPYVLSFQSTTKESSFDLLSSYIAFTELQVREDVFDHLEALVFGERNELIQQKMVLENNARNKLLAEIERAQSALKIAKAAGVDTPLLSGNARDFYAIELGSKALQEKIKILESVKSLTALEPRLQQITAQLAVFDGIQIDRTVDFHAFRYLSDVEPPTTRDKPKRALIVVLGTLLGGMLGVAIVLIRFAFRKED</sequence>
<dbReference type="RefSeq" id="WP_065679781.1">
    <property type="nucleotide sequence ID" value="NZ_AP025460.1"/>
</dbReference>
<dbReference type="EMBL" id="FLQP01000049">
    <property type="protein sequence ID" value="SBS66612.1"/>
    <property type="molecule type" value="Genomic_DNA"/>
</dbReference>
<dbReference type="PANTHER" id="PTHR32309:SF13">
    <property type="entry name" value="FERRIC ENTEROBACTIN TRANSPORT PROTEIN FEPE"/>
    <property type="match status" value="1"/>
</dbReference>
<dbReference type="Proteomes" id="UP000092876">
    <property type="component" value="Unassembled WGS sequence"/>
</dbReference>
<dbReference type="AlphaFoldDB" id="A0A1C3IYW2"/>
<dbReference type="InterPro" id="IPR003856">
    <property type="entry name" value="LPS_length_determ_N"/>
</dbReference>
<feature type="transmembrane region" description="Helical" evidence="6">
    <location>
        <begin position="38"/>
        <end position="58"/>
    </location>
</feature>
<evidence type="ECO:0000259" key="8">
    <source>
        <dbReference type="Pfam" id="PF13807"/>
    </source>
</evidence>
<reference evidence="10" key="1">
    <citation type="submission" date="2016-06" db="EMBL/GenBank/DDBJ databases">
        <authorList>
            <person name="Rodrigo-Torres Lidia"/>
            <person name="Arahal R.David."/>
        </authorList>
    </citation>
    <scope>NUCLEOTIDE SEQUENCE [LARGE SCALE GENOMIC DNA]</scope>
    <source>
        <strain evidence="10">CECT 7223</strain>
    </source>
</reference>
<evidence type="ECO:0000256" key="6">
    <source>
        <dbReference type="SAM" id="Phobius"/>
    </source>
</evidence>
<dbReference type="InterPro" id="IPR050445">
    <property type="entry name" value="Bact_polysacc_biosynth/exp"/>
</dbReference>
<dbReference type="InterPro" id="IPR032807">
    <property type="entry name" value="GNVR"/>
</dbReference>
<evidence type="ECO:0000256" key="1">
    <source>
        <dbReference type="ARBA" id="ARBA00004651"/>
    </source>
</evidence>
<dbReference type="GeneID" id="94231597"/>
<evidence type="ECO:0000256" key="3">
    <source>
        <dbReference type="ARBA" id="ARBA00022692"/>
    </source>
</evidence>
<keyword evidence="5 6" id="KW-0472">Membrane</keyword>
<dbReference type="Pfam" id="PF02706">
    <property type="entry name" value="Wzz"/>
    <property type="match status" value="1"/>
</dbReference>
<evidence type="ECO:0000259" key="7">
    <source>
        <dbReference type="Pfam" id="PF02706"/>
    </source>
</evidence>
<feature type="transmembrane region" description="Helical" evidence="6">
    <location>
        <begin position="346"/>
        <end position="370"/>
    </location>
</feature>
<comment type="subcellular location">
    <subcellularLocation>
        <location evidence="1">Cell membrane</location>
        <topology evidence="1">Multi-pass membrane protein</topology>
    </subcellularLocation>
</comment>
<keyword evidence="3 6" id="KW-0812">Transmembrane</keyword>
<dbReference type="Gene3D" id="3.30.1890.10">
    <property type="entry name" value="FepE-like"/>
    <property type="match status" value="1"/>
</dbReference>
<evidence type="ECO:0000256" key="4">
    <source>
        <dbReference type="ARBA" id="ARBA00022989"/>
    </source>
</evidence>
<gene>
    <name evidence="9" type="primary">fepE</name>
    <name evidence="9" type="ORF">VAT7223_03266</name>
</gene>
<feature type="domain" description="Polysaccharide chain length determinant N-terminal" evidence="7">
    <location>
        <begin position="22"/>
        <end position="94"/>
    </location>
</feature>
<dbReference type="Pfam" id="PF13807">
    <property type="entry name" value="GNVR"/>
    <property type="match status" value="1"/>
</dbReference>